<evidence type="ECO:0000313" key="6">
    <source>
        <dbReference type="Proteomes" id="UP000285301"/>
    </source>
</evidence>
<name>A0A3S3P373_9ACAR</name>
<dbReference type="InterPro" id="IPR032501">
    <property type="entry name" value="Prot_ATP_ID_OB_2nd"/>
</dbReference>
<feature type="coiled-coil region" evidence="3">
    <location>
        <begin position="21"/>
        <end position="62"/>
    </location>
</feature>
<keyword evidence="5" id="KW-0645">Protease</keyword>
<dbReference type="GO" id="GO:0008233">
    <property type="term" value="F:peptidase activity"/>
    <property type="evidence" value="ECO:0007669"/>
    <property type="project" value="UniProtKB-KW"/>
</dbReference>
<proteinExistence type="predicted"/>
<dbReference type="SUPFAM" id="SSF161256">
    <property type="entry name" value="RILP dimerisation region"/>
    <property type="match status" value="1"/>
</dbReference>
<dbReference type="Pfam" id="PF16450">
    <property type="entry name" value="Prot_ATP_ID_OB_C"/>
    <property type="match status" value="1"/>
</dbReference>
<feature type="domain" description="Proteasomal ATPase second OB" evidence="4">
    <location>
        <begin position="66"/>
        <end position="103"/>
    </location>
</feature>
<gene>
    <name evidence="5" type="ORF">B4U79_09673</name>
</gene>
<dbReference type="GO" id="GO:0006508">
    <property type="term" value="P:proteolysis"/>
    <property type="evidence" value="ECO:0007669"/>
    <property type="project" value="UniProtKB-KW"/>
</dbReference>
<keyword evidence="6" id="KW-1185">Reference proteome</keyword>
<evidence type="ECO:0000256" key="1">
    <source>
        <dbReference type="ARBA" id="ARBA00022741"/>
    </source>
</evidence>
<keyword evidence="2" id="KW-0067">ATP-binding</keyword>
<accession>A0A3S3P373</accession>
<dbReference type="PANTHER" id="PTHR23073">
    <property type="entry name" value="26S PROTEASOME REGULATORY SUBUNIT"/>
    <property type="match status" value="1"/>
</dbReference>
<dbReference type="InterPro" id="IPR050221">
    <property type="entry name" value="26S_Proteasome_ATPase"/>
</dbReference>
<evidence type="ECO:0000259" key="4">
    <source>
        <dbReference type="Pfam" id="PF16450"/>
    </source>
</evidence>
<dbReference type="STRING" id="1965070.A0A3S3P373"/>
<organism evidence="5 6">
    <name type="scientific">Dinothrombium tinctorium</name>
    <dbReference type="NCBI Taxonomy" id="1965070"/>
    <lineage>
        <taxon>Eukaryota</taxon>
        <taxon>Metazoa</taxon>
        <taxon>Ecdysozoa</taxon>
        <taxon>Arthropoda</taxon>
        <taxon>Chelicerata</taxon>
        <taxon>Arachnida</taxon>
        <taxon>Acari</taxon>
        <taxon>Acariformes</taxon>
        <taxon>Trombidiformes</taxon>
        <taxon>Prostigmata</taxon>
        <taxon>Anystina</taxon>
        <taxon>Parasitengona</taxon>
        <taxon>Trombidioidea</taxon>
        <taxon>Trombidiidae</taxon>
        <taxon>Dinothrombium</taxon>
    </lineage>
</organism>
<evidence type="ECO:0000256" key="2">
    <source>
        <dbReference type="ARBA" id="ARBA00022840"/>
    </source>
</evidence>
<comment type="caution">
    <text evidence="5">The sequence shown here is derived from an EMBL/GenBank/DDBJ whole genome shotgun (WGS) entry which is preliminary data.</text>
</comment>
<sequence length="104" mass="12215">MRMQIEEHKGDGLKQYYITKIEELQLIVTEKTQNLRRLQAQRNELNAKVRMLREELQLLQEQGSYVGEVVKPMDKKKVLVKVHPEGKFVVDIDKNIDINDVTPN</sequence>
<dbReference type="EMBL" id="NCKU01003688">
    <property type="protein sequence ID" value="RWS07072.1"/>
    <property type="molecule type" value="Genomic_DNA"/>
</dbReference>
<dbReference type="AlphaFoldDB" id="A0A3S3P373"/>
<dbReference type="Proteomes" id="UP000285301">
    <property type="component" value="Unassembled WGS sequence"/>
</dbReference>
<keyword evidence="1" id="KW-0547">Nucleotide-binding</keyword>
<dbReference type="InterPro" id="IPR012340">
    <property type="entry name" value="NA-bd_OB-fold"/>
</dbReference>
<evidence type="ECO:0000256" key="3">
    <source>
        <dbReference type="SAM" id="Coils"/>
    </source>
</evidence>
<protein>
    <submittedName>
        <fullName evidence="5">26S protease regulatory subunit 8-like protein</fullName>
    </submittedName>
</protein>
<keyword evidence="5" id="KW-0378">Hydrolase</keyword>
<dbReference type="Gene3D" id="2.40.50.140">
    <property type="entry name" value="Nucleic acid-binding proteins"/>
    <property type="match status" value="1"/>
</dbReference>
<evidence type="ECO:0000313" key="5">
    <source>
        <dbReference type="EMBL" id="RWS07072.1"/>
    </source>
</evidence>
<keyword evidence="3" id="KW-0175">Coiled coil</keyword>
<dbReference type="OrthoDB" id="1154031at2759"/>
<reference evidence="5 6" key="1">
    <citation type="journal article" date="2018" name="Gigascience">
        <title>Genomes of trombidid mites reveal novel predicted allergens and laterally-transferred genes associated with secondary metabolism.</title>
        <authorList>
            <person name="Dong X."/>
            <person name="Chaisiri K."/>
            <person name="Xia D."/>
            <person name="Armstrong S.D."/>
            <person name="Fang Y."/>
            <person name="Donnelly M.J."/>
            <person name="Kadowaki T."/>
            <person name="McGarry J.W."/>
            <person name="Darby A.C."/>
            <person name="Makepeace B.L."/>
        </authorList>
    </citation>
    <scope>NUCLEOTIDE SEQUENCE [LARGE SCALE GENOMIC DNA]</scope>
    <source>
        <strain evidence="5">UoL-WK</strain>
    </source>
</reference>
<dbReference type="GO" id="GO:0005524">
    <property type="term" value="F:ATP binding"/>
    <property type="evidence" value="ECO:0007669"/>
    <property type="project" value="UniProtKB-KW"/>
</dbReference>
<feature type="non-terminal residue" evidence="5">
    <location>
        <position position="104"/>
    </location>
</feature>